<feature type="region of interest" description="Disordered" evidence="1">
    <location>
        <begin position="120"/>
        <end position="223"/>
    </location>
</feature>
<feature type="region of interest" description="Disordered" evidence="1">
    <location>
        <begin position="1"/>
        <end position="102"/>
    </location>
</feature>
<reference evidence="2" key="1">
    <citation type="journal article" date="2022" name="bioRxiv">
        <title>Sequencing and chromosome-scale assembly of the giantPleurodeles waltlgenome.</title>
        <authorList>
            <person name="Brown T."/>
            <person name="Elewa A."/>
            <person name="Iarovenko S."/>
            <person name="Subramanian E."/>
            <person name="Araus A.J."/>
            <person name="Petzold A."/>
            <person name="Susuki M."/>
            <person name="Suzuki K.-i.T."/>
            <person name="Hayashi T."/>
            <person name="Toyoda A."/>
            <person name="Oliveira C."/>
            <person name="Osipova E."/>
            <person name="Leigh N.D."/>
            <person name="Simon A."/>
            <person name="Yun M.H."/>
        </authorList>
    </citation>
    <scope>NUCLEOTIDE SEQUENCE</scope>
    <source>
        <strain evidence="2">20211129_DDA</strain>
        <tissue evidence="2">Liver</tissue>
    </source>
</reference>
<name>A0AAV7UCE9_PLEWA</name>
<dbReference type="Proteomes" id="UP001066276">
    <property type="component" value="Chromosome 3_1"/>
</dbReference>
<gene>
    <name evidence="2" type="ORF">NDU88_002165</name>
</gene>
<evidence type="ECO:0000313" key="2">
    <source>
        <dbReference type="EMBL" id="KAJ1185372.1"/>
    </source>
</evidence>
<keyword evidence="3" id="KW-1185">Reference proteome</keyword>
<proteinExistence type="predicted"/>
<evidence type="ECO:0000256" key="1">
    <source>
        <dbReference type="SAM" id="MobiDB-lite"/>
    </source>
</evidence>
<dbReference type="EMBL" id="JANPWB010000005">
    <property type="protein sequence ID" value="KAJ1185372.1"/>
    <property type="molecule type" value="Genomic_DNA"/>
</dbReference>
<comment type="caution">
    <text evidence="2">The sequence shown here is derived from an EMBL/GenBank/DDBJ whole genome shotgun (WGS) entry which is preliminary data.</text>
</comment>
<organism evidence="2 3">
    <name type="scientific">Pleurodeles waltl</name>
    <name type="common">Iberian ribbed newt</name>
    <dbReference type="NCBI Taxonomy" id="8319"/>
    <lineage>
        <taxon>Eukaryota</taxon>
        <taxon>Metazoa</taxon>
        <taxon>Chordata</taxon>
        <taxon>Craniata</taxon>
        <taxon>Vertebrata</taxon>
        <taxon>Euteleostomi</taxon>
        <taxon>Amphibia</taxon>
        <taxon>Batrachia</taxon>
        <taxon>Caudata</taxon>
        <taxon>Salamandroidea</taxon>
        <taxon>Salamandridae</taxon>
        <taxon>Pleurodelinae</taxon>
        <taxon>Pleurodeles</taxon>
    </lineage>
</organism>
<feature type="compositionally biased region" description="Low complexity" evidence="1">
    <location>
        <begin position="72"/>
        <end position="85"/>
    </location>
</feature>
<feature type="compositionally biased region" description="Basic and acidic residues" evidence="1">
    <location>
        <begin position="22"/>
        <end position="40"/>
    </location>
</feature>
<evidence type="ECO:0000313" key="3">
    <source>
        <dbReference type="Proteomes" id="UP001066276"/>
    </source>
</evidence>
<protein>
    <submittedName>
        <fullName evidence="2">Uncharacterized protein</fullName>
    </submittedName>
</protein>
<sequence length="223" mass="23889">MNGWFGGAGCHRRGSDSPHQADPLHEGRVQACSDHQHGGEEQLSTAGRRSRPRPRHVLCPPPEGAQGESPRRPAAGGAPRWATRGPGPPQVSTSCLQPQARGGQLWQASARSWCKRARSSIQCGGPRPVRRSRAGRAVQAGRSGRYPPTGGSARPPRVPRLTGRTARPQPGRGHGAPKATPQIDGSRLHRAATRASQPRPHNRFTGGVRRDRPDAVCVRTHLG</sequence>
<dbReference type="AlphaFoldDB" id="A0AAV7UCE9"/>
<accession>A0AAV7UCE9</accession>